<dbReference type="SUPFAM" id="SSF101262">
    <property type="entry name" value="Methenyltetrahydrofolate cyclohydrolase-like"/>
    <property type="match status" value="1"/>
</dbReference>
<dbReference type="InterPro" id="IPR007044">
    <property type="entry name" value="Cyclodeamin/CycHdrlase"/>
</dbReference>
<dbReference type="GO" id="GO:0003824">
    <property type="term" value="F:catalytic activity"/>
    <property type="evidence" value="ECO:0007669"/>
    <property type="project" value="InterPro"/>
</dbReference>
<evidence type="ECO:0000313" key="2">
    <source>
        <dbReference type="EMBL" id="MDO7786397.1"/>
    </source>
</evidence>
<sequence length="210" mass="22862">MHKYLKWSVDELFDRACSTSPEPGGGGVSAMTGCLGSGMLMMVAKITAGNNKYQDVRQEIEILIASIESNIEALKSLAQKDMDAFNGFMDALSLPRETPEQVDLREEKKQQAALLSAGIPLEMARISLANLQSAAELAVIGSKLAISDVGVGANLLEASLKGALIMVDANLPYIRDKKLVYEFVAERENLALKAEELCKLTLERVRSRMN</sequence>
<proteinExistence type="predicted"/>
<dbReference type="Pfam" id="PF04961">
    <property type="entry name" value="FTCD_C"/>
    <property type="match status" value="1"/>
</dbReference>
<feature type="domain" description="Cyclodeaminase/cyclohydrolase" evidence="1">
    <location>
        <begin position="8"/>
        <end position="187"/>
    </location>
</feature>
<reference evidence="2" key="2">
    <citation type="submission" date="2023-03" db="EMBL/GenBank/DDBJ databases">
        <authorList>
            <person name="Zhang Z."/>
        </authorList>
    </citation>
    <scope>NUCLEOTIDE SEQUENCE</scope>
    <source>
        <strain evidence="2">DSA</strain>
    </source>
</reference>
<evidence type="ECO:0000313" key="3">
    <source>
        <dbReference type="Proteomes" id="UP001172911"/>
    </source>
</evidence>
<evidence type="ECO:0000259" key="1">
    <source>
        <dbReference type="Pfam" id="PF04961"/>
    </source>
</evidence>
<dbReference type="RefSeq" id="WP_304541406.1">
    <property type="nucleotide sequence ID" value="NZ_JARPTC010000005.1"/>
</dbReference>
<dbReference type="Proteomes" id="UP001172911">
    <property type="component" value="Unassembled WGS sequence"/>
</dbReference>
<accession>A0AAW7ZAP1</accession>
<comment type="caution">
    <text evidence="2">The sequence shown here is derived from an EMBL/GenBank/DDBJ whole genome shotgun (WGS) entry which is preliminary data.</text>
</comment>
<name>A0AAW7ZAP1_9FIRM</name>
<protein>
    <submittedName>
        <fullName evidence="2">Cyclodeaminase/cyclohydrolase family protein</fullName>
    </submittedName>
</protein>
<keyword evidence="3" id="KW-1185">Reference proteome</keyword>
<gene>
    <name evidence="2" type="ORF">P6N53_04080</name>
</gene>
<dbReference type="InterPro" id="IPR036178">
    <property type="entry name" value="Formintransfe-cycloase-like_sf"/>
</dbReference>
<organism evidence="2 3">
    <name type="scientific">Desulforamulus aquiferis</name>
    <dbReference type="NCBI Taxonomy" id="1397668"/>
    <lineage>
        <taxon>Bacteria</taxon>
        <taxon>Bacillati</taxon>
        <taxon>Bacillota</taxon>
        <taxon>Clostridia</taxon>
        <taxon>Eubacteriales</taxon>
        <taxon>Peptococcaceae</taxon>
        <taxon>Desulforamulus</taxon>
    </lineage>
</organism>
<reference evidence="2" key="1">
    <citation type="journal article" date="2023" name="J. Hazard. Mater.">
        <title>Anaerobic biodegradation of pyrene and benzo[a]pyrene by a new sulfate-reducing Desulforamulus aquiferis strain DSA.</title>
        <authorList>
            <person name="Zhang Z."/>
            <person name="Sun J."/>
            <person name="Gong X."/>
            <person name="Wang C."/>
            <person name="Wang H."/>
        </authorList>
    </citation>
    <scope>NUCLEOTIDE SEQUENCE</scope>
    <source>
        <strain evidence="2">DSA</strain>
    </source>
</reference>
<dbReference type="AlphaFoldDB" id="A0AAW7ZAP1"/>
<dbReference type="PROSITE" id="PS51257">
    <property type="entry name" value="PROKAR_LIPOPROTEIN"/>
    <property type="match status" value="1"/>
</dbReference>
<dbReference type="EMBL" id="JARPTC010000005">
    <property type="protein sequence ID" value="MDO7786397.1"/>
    <property type="molecule type" value="Genomic_DNA"/>
</dbReference>
<dbReference type="Gene3D" id="1.20.120.680">
    <property type="entry name" value="Formiminotetrahydrofolate cyclodeaminase monomer, up-and-down helical bundle"/>
    <property type="match status" value="1"/>
</dbReference>